<name>A0A415FMG6_BIFAD</name>
<evidence type="ECO:0000256" key="3">
    <source>
        <dbReference type="SAM" id="MobiDB-lite"/>
    </source>
</evidence>
<comment type="caution">
    <text evidence="5">The sequence shown here is derived from an EMBL/GenBank/DDBJ whole genome shotgun (WGS) entry which is preliminary data.</text>
</comment>
<evidence type="ECO:0000256" key="2">
    <source>
        <dbReference type="PIRSR" id="PIRSR640198-2"/>
    </source>
</evidence>
<feature type="binding site" evidence="2">
    <location>
        <begin position="287"/>
        <end position="294"/>
    </location>
    <ligand>
        <name>ATP</name>
        <dbReference type="ChEBI" id="CHEBI:30616"/>
    </ligand>
</feature>
<dbReference type="InterPro" id="IPR036597">
    <property type="entry name" value="Fido-like_dom_sf"/>
</dbReference>
<dbReference type="Proteomes" id="UP000285262">
    <property type="component" value="Unassembled WGS sequence"/>
</dbReference>
<feature type="region of interest" description="Disordered" evidence="3">
    <location>
        <begin position="387"/>
        <end position="443"/>
    </location>
</feature>
<dbReference type="PANTHER" id="PTHR13504">
    <property type="entry name" value="FIDO DOMAIN-CONTAINING PROTEIN DDB_G0283145"/>
    <property type="match status" value="1"/>
</dbReference>
<organism evidence="5 6">
    <name type="scientific">Bifidobacterium adolescentis</name>
    <dbReference type="NCBI Taxonomy" id="1680"/>
    <lineage>
        <taxon>Bacteria</taxon>
        <taxon>Bacillati</taxon>
        <taxon>Actinomycetota</taxon>
        <taxon>Actinomycetes</taxon>
        <taxon>Bifidobacteriales</taxon>
        <taxon>Bifidobacteriaceae</taxon>
        <taxon>Bifidobacterium</taxon>
    </lineage>
</organism>
<dbReference type="InterPro" id="IPR003812">
    <property type="entry name" value="Fido"/>
</dbReference>
<dbReference type="PROSITE" id="PS51459">
    <property type="entry name" value="FIDO"/>
    <property type="match status" value="1"/>
</dbReference>
<dbReference type="EMBL" id="QRNG01000021">
    <property type="protein sequence ID" value="RHK24076.1"/>
    <property type="molecule type" value="Genomic_DNA"/>
</dbReference>
<reference evidence="5 6" key="1">
    <citation type="submission" date="2018-08" db="EMBL/GenBank/DDBJ databases">
        <title>A genome reference for cultivated species of the human gut microbiota.</title>
        <authorList>
            <person name="Zou Y."/>
            <person name="Xue W."/>
            <person name="Luo G."/>
        </authorList>
    </citation>
    <scope>NUCLEOTIDE SEQUENCE [LARGE SCALE GENOMIC DNA]</scope>
    <source>
        <strain evidence="5 6">AF45-19</strain>
    </source>
</reference>
<dbReference type="GO" id="GO:0005524">
    <property type="term" value="F:ATP binding"/>
    <property type="evidence" value="ECO:0007669"/>
    <property type="project" value="UniProtKB-KW"/>
</dbReference>
<dbReference type="InterPro" id="IPR040198">
    <property type="entry name" value="Fido_containing"/>
</dbReference>
<dbReference type="PANTHER" id="PTHR13504:SF38">
    <property type="entry name" value="FIDO DOMAIN-CONTAINING PROTEIN"/>
    <property type="match status" value="1"/>
</dbReference>
<dbReference type="AlphaFoldDB" id="A0A415FMG6"/>
<evidence type="ECO:0000256" key="1">
    <source>
        <dbReference type="PIRSR" id="PIRSR640198-1"/>
    </source>
</evidence>
<feature type="region of interest" description="Disordered" evidence="3">
    <location>
        <begin position="1"/>
        <end position="23"/>
    </location>
</feature>
<evidence type="ECO:0000313" key="5">
    <source>
        <dbReference type="EMBL" id="RHK24076.1"/>
    </source>
</evidence>
<evidence type="ECO:0000313" key="6">
    <source>
        <dbReference type="Proteomes" id="UP000285262"/>
    </source>
</evidence>
<feature type="active site" evidence="1">
    <location>
        <position position="283"/>
    </location>
</feature>
<dbReference type="Pfam" id="PF02661">
    <property type="entry name" value="Fic"/>
    <property type="match status" value="1"/>
</dbReference>
<accession>A0A415FMG6</accession>
<protein>
    <submittedName>
        <fullName evidence="5">Fic family protein</fullName>
    </submittedName>
</protein>
<feature type="compositionally biased region" description="Basic residues" evidence="3">
    <location>
        <begin position="402"/>
        <end position="420"/>
    </location>
</feature>
<dbReference type="SUPFAM" id="SSF140931">
    <property type="entry name" value="Fic-like"/>
    <property type="match status" value="1"/>
</dbReference>
<evidence type="ECO:0000259" key="4">
    <source>
        <dbReference type="PROSITE" id="PS51459"/>
    </source>
</evidence>
<sequence>MRGSSRTCSTRPAEGWTGSACPGRNAERAWTRMPWASKGPPGDGRTCWPFPRRTAWIPRWPRISPFWPGFLSSAAYAGDGRLRGRSGPTVCADPDSTAMFPKRGEDAMADRTRLVDRLRYERDARIDHALFYWTQVFMAYNSNHMEGSTLTPEQTRQIYDTGRLLADADEQIRLDDAIETRNHFTAFNYVIDHADDPVDAGYVCRLHALLKRGTSQDGDPGFNVGGYKTRDNAIVQRMGVAMVRTVPAGDVPGMMERVYAAYAGLSDDPVRIAMCHWMFERVHPFSDGNGRVGRLVMFKECLRLDTVPPLVRDENRNMYVRGLDEFPGQPGWLVDTLLAERDSYLSSFIETLAPGAVRCSYADEWSEGASSGVLAEAADFERDVESLAASGDGPDGDAGRGRGLRARRRIARGVRRRPGRGRGSVRLVLRRRASDDPRRTIGG</sequence>
<feature type="domain" description="Fido" evidence="4">
    <location>
        <begin position="198"/>
        <end position="347"/>
    </location>
</feature>
<feature type="compositionally biased region" description="Polar residues" evidence="3">
    <location>
        <begin position="1"/>
        <end position="10"/>
    </location>
</feature>
<keyword evidence="2" id="KW-0067">ATP-binding</keyword>
<dbReference type="Gene3D" id="1.10.3290.10">
    <property type="entry name" value="Fido-like domain"/>
    <property type="match status" value="1"/>
</dbReference>
<keyword evidence="2" id="KW-0547">Nucleotide-binding</keyword>
<gene>
    <name evidence="5" type="ORF">DW072_09020</name>
</gene>
<proteinExistence type="predicted"/>
<feature type="compositionally biased region" description="Basic and acidic residues" evidence="3">
    <location>
        <begin position="432"/>
        <end position="443"/>
    </location>
</feature>